<feature type="active site" evidence="13">
    <location>
        <position position="7"/>
    </location>
</feature>
<evidence type="ECO:0000256" key="2">
    <source>
        <dbReference type="ARBA" id="ARBA00022490"/>
    </source>
</evidence>
<keyword evidence="10 13" id="KW-0233">DNA recombination</keyword>
<comment type="catalytic activity">
    <reaction evidence="12 13">
        <text>Endonucleolytic cleavage at a junction such as a reciprocal single-stranded crossover between two homologous DNA duplexes (Holliday junction).</text>
        <dbReference type="EC" id="3.1.21.10"/>
    </reaction>
</comment>
<dbReference type="InterPro" id="IPR002176">
    <property type="entry name" value="X-over_junc_endoDNase_RuvC"/>
</dbReference>
<keyword evidence="6 13" id="KW-0227">DNA damage</keyword>
<dbReference type="GO" id="GO:0006281">
    <property type="term" value="P:DNA repair"/>
    <property type="evidence" value="ECO:0007669"/>
    <property type="project" value="UniProtKB-UniRule"/>
</dbReference>
<dbReference type="CDD" id="cd16962">
    <property type="entry name" value="RuvC"/>
    <property type="match status" value="1"/>
</dbReference>
<dbReference type="PROSITE" id="PS01321">
    <property type="entry name" value="RUVC"/>
    <property type="match status" value="1"/>
</dbReference>
<evidence type="ECO:0000256" key="12">
    <source>
        <dbReference type="ARBA" id="ARBA00029354"/>
    </source>
</evidence>
<dbReference type="InterPro" id="IPR020563">
    <property type="entry name" value="X-over_junc_endoDNase_Mg_BS"/>
</dbReference>
<dbReference type="Proteomes" id="UP000249557">
    <property type="component" value="Unassembled WGS sequence"/>
</dbReference>
<dbReference type="PRINTS" id="PR00696">
    <property type="entry name" value="RSOLVASERUVC"/>
</dbReference>
<dbReference type="InterPro" id="IPR036397">
    <property type="entry name" value="RNaseH_sf"/>
</dbReference>
<keyword evidence="9 13" id="KW-0238">DNA-binding</keyword>
<evidence type="ECO:0000256" key="4">
    <source>
        <dbReference type="ARBA" id="ARBA00022723"/>
    </source>
</evidence>
<protein>
    <recommendedName>
        <fullName evidence="13 14">Crossover junction endodeoxyribonuclease RuvC</fullName>
        <ecNumber evidence="13 14">3.1.21.10</ecNumber>
    </recommendedName>
    <alternativeName>
        <fullName evidence="13">Holliday junction nuclease RuvC</fullName>
    </alternativeName>
    <alternativeName>
        <fullName evidence="13">Holliday junction resolvase RuvC</fullName>
    </alternativeName>
</protein>
<name>A0A2W5BJ74_9BACT</name>
<evidence type="ECO:0000256" key="3">
    <source>
        <dbReference type="ARBA" id="ARBA00022722"/>
    </source>
</evidence>
<dbReference type="FunFam" id="3.30.420.10:FF:000002">
    <property type="entry name" value="Crossover junction endodeoxyribonuclease RuvC"/>
    <property type="match status" value="1"/>
</dbReference>
<comment type="subcellular location">
    <subcellularLocation>
        <location evidence="13">Cytoplasm</location>
    </subcellularLocation>
</comment>
<feature type="binding site" evidence="13">
    <location>
        <position position="67"/>
    </location>
    <ligand>
        <name>Mg(2+)</name>
        <dbReference type="ChEBI" id="CHEBI:18420"/>
        <label>2</label>
    </ligand>
</feature>
<dbReference type="SUPFAM" id="SSF53098">
    <property type="entry name" value="Ribonuclease H-like"/>
    <property type="match status" value="1"/>
</dbReference>
<feature type="active site" evidence="13">
    <location>
        <position position="140"/>
    </location>
</feature>
<evidence type="ECO:0000313" key="16">
    <source>
        <dbReference type="Proteomes" id="UP000249557"/>
    </source>
</evidence>
<evidence type="ECO:0000256" key="6">
    <source>
        <dbReference type="ARBA" id="ARBA00022763"/>
    </source>
</evidence>
<dbReference type="AlphaFoldDB" id="A0A2W5BJ74"/>
<keyword evidence="8 13" id="KW-0460">Magnesium</keyword>
<evidence type="ECO:0000256" key="11">
    <source>
        <dbReference type="ARBA" id="ARBA00023204"/>
    </source>
</evidence>
<dbReference type="EC" id="3.1.21.10" evidence="13 14"/>
<dbReference type="Pfam" id="PF02075">
    <property type="entry name" value="RuvC"/>
    <property type="match status" value="1"/>
</dbReference>
<evidence type="ECO:0000256" key="13">
    <source>
        <dbReference type="HAMAP-Rule" id="MF_00034"/>
    </source>
</evidence>
<feature type="active site" evidence="13">
    <location>
        <position position="67"/>
    </location>
</feature>
<organism evidence="15 16">
    <name type="scientific">Micavibrio aeruginosavorus</name>
    <dbReference type="NCBI Taxonomy" id="349221"/>
    <lineage>
        <taxon>Bacteria</taxon>
        <taxon>Pseudomonadati</taxon>
        <taxon>Bdellovibrionota</taxon>
        <taxon>Bdellovibrionia</taxon>
        <taxon>Bdellovibrionales</taxon>
        <taxon>Pseudobdellovibrionaceae</taxon>
        <taxon>Micavibrio</taxon>
    </lineage>
</organism>
<evidence type="ECO:0000256" key="5">
    <source>
        <dbReference type="ARBA" id="ARBA00022759"/>
    </source>
</evidence>
<reference evidence="15 16" key="1">
    <citation type="submission" date="2017-08" db="EMBL/GenBank/DDBJ databases">
        <title>Infants hospitalized years apart are colonized by the same room-sourced microbial strains.</title>
        <authorList>
            <person name="Brooks B."/>
            <person name="Olm M.R."/>
            <person name="Firek B.A."/>
            <person name="Baker R."/>
            <person name="Thomas B.C."/>
            <person name="Morowitz M.J."/>
            <person name="Banfield J.F."/>
        </authorList>
    </citation>
    <scope>NUCLEOTIDE SEQUENCE [LARGE SCALE GENOMIC DNA]</scope>
    <source>
        <strain evidence="15">S2_018_000_R2_104</strain>
    </source>
</reference>
<evidence type="ECO:0000256" key="1">
    <source>
        <dbReference type="ARBA" id="ARBA00009518"/>
    </source>
</evidence>
<evidence type="ECO:0000313" key="15">
    <source>
        <dbReference type="EMBL" id="PZO83071.1"/>
    </source>
</evidence>
<dbReference type="GO" id="GO:0008821">
    <property type="term" value="F:crossover junction DNA endonuclease activity"/>
    <property type="evidence" value="ECO:0007669"/>
    <property type="project" value="UniProtKB-UniRule"/>
</dbReference>
<dbReference type="PANTHER" id="PTHR30194">
    <property type="entry name" value="CROSSOVER JUNCTION ENDODEOXYRIBONUCLEASE RUVC"/>
    <property type="match status" value="1"/>
</dbReference>
<dbReference type="NCBIfam" id="TIGR00228">
    <property type="entry name" value="ruvC"/>
    <property type="match status" value="1"/>
</dbReference>
<evidence type="ECO:0000256" key="9">
    <source>
        <dbReference type="ARBA" id="ARBA00023125"/>
    </source>
</evidence>
<evidence type="ECO:0000256" key="10">
    <source>
        <dbReference type="ARBA" id="ARBA00023172"/>
    </source>
</evidence>
<dbReference type="GO" id="GO:0000287">
    <property type="term" value="F:magnesium ion binding"/>
    <property type="evidence" value="ECO:0007669"/>
    <property type="project" value="UniProtKB-UniRule"/>
</dbReference>
<dbReference type="GO" id="GO:0005737">
    <property type="term" value="C:cytoplasm"/>
    <property type="evidence" value="ECO:0007669"/>
    <property type="project" value="UniProtKB-SubCell"/>
</dbReference>
<keyword evidence="5 13" id="KW-0255">Endonuclease</keyword>
<keyword evidence="7 13" id="KW-0378">Hydrolase</keyword>
<dbReference type="GO" id="GO:0003677">
    <property type="term" value="F:DNA binding"/>
    <property type="evidence" value="ECO:0007669"/>
    <property type="project" value="UniProtKB-KW"/>
</dbReference>
<proteinExistence type="inferred from homology"/>
<keyword evidence="4 13" id="KW-0479">Metal-binding</keyword>
<dbReference type="HAMAP" id="MF_00034">
    <property type="entry name" value="RuvC"/>
    <property type="match status" value="1"/>
</dbReference>
<keyword evidence="3 13" id="KW-0540">Nuclease</keyword>
<dbReference type="InterPro" id="IPR012337">
    <property type="entry name" value="RNaseH-like_sf"/>
</dbReference>
<comment type="similarity">
    <text evidence="1 13">Belongs to the RuvC family.</text>
</comment>
<dbReference type="GO" id="GO:0006310">
    <property type="term" value="P:DNA recombination"/>
    <property type="evidence" value="ECO:0007669"/>
    <property type="project" value="UniProtKB-UniRule"/>
</dbReference>
<dbReference type="GO" id="GO:0048476">
    <property type="term" value="C:Holliday junction resolvase complex"/>
    <property type="evidence" value="ECO:0007669"/>
    <property type="project" value="UniProtKB-UniRule"/>
</dbReference>
<comment type="caution">
    <text evidence="15">The sequence shown here is derived from an EMBL/GenBank/DDBJ whole genome shotgun (WGS) entry which is preliminary data.</text>
</comment>
<feature type="binding site" evidence="13">
    <location>
        <position position="140"/>
    </location>
    <ligand>
        <name>Mg(2+)</name>
        <dbReference type="ChEBI" id="CHEBI:18420"/>
        <label>1</label>
    </ligand>
</feature>
<keyword evidence="11 13" id="KW-0234">DNA repair</keyword>
<evidence type="ECO:0000256" key="14">
    <source>
        <dbReference type="NCBIfam" id="TIGR00228"/>
    </source>
</evidence>
<dbReference type="Gene3D" id="3.30.420.10">
    <property type="entry name" value="Ribonuclease H-like superfamily/Ribonuclease H"/>
    <property type="match status" value="1"/>
</dbReference>
<comment type="subunit">
    <text evidence="13">Homodimer which binds Holliday junction (HJ) DNA. The HJ becomes 2-fold symmetrical on binding to RuvC with unstacked arms; it has a different conformation from HJ DNA in complex with RuvA. In the full resolvosome a probable DNA-RuvA(4)-RuvB(12)-RuvC(2) complex forms which resolves the HJ.</text>
</comment>
<dbReference type="PANTHER" id="PTHR30194:SF3">
    <property type="entry name" value="CROSSOVER JUNCTION ENDODEOXYRIBONUCLEASE RUVC"/>
    <property type="match status" value="1"/>
</dbReference>
<dbReference type="EMBL" id="QFNK01000225">
    <property type="protein sequence ID" value="PZO83071.1"/>
    <property type="molecule type" value="Genomic_DNA"/>
</dbReference>
<accession>A0A2W5BJ74</accession>
<sequence>MRILGIDPGLQKTGWGVIEAVDNRLSFITCGLIKTDSDLTLAERLCQIDVGMQEVISAMKPDEAAIEETFMNNNAASALKLGCARGVAMVVPARFGISVSEYAANLVKKSVVGTGHATKDQVEMMVRTLIPTYGKTLGADEADALAIAICHAHHATTRNRFGAIMAGLSA</sequence>
<feature type="binding site" evidence="13">
    <location>
        <position position="7"/>
    </location>
    <ligand>
        <name>Mg(2+)</name>
        <dbReference type="ChEBI" id="CHEBI:18420"/>
        <label>1</label>
    </ligand>
</feature>
<keyword evidence="2 13" id="KW-0963">Cytoplasm</keyword>
<gene>
    <name evidence="13" type="primary">ruvC</name>
    <name evidence="15" type="ORF">DI626_09380</name>
</gene>
<evidence type="ECO:0000256" key="8">
    <source>
        <dbReference type="ARBA" id="ARBA00022842"/>
    </source>
</evidence>
<comment type="cofactor">
    <cofactor evidence="13">
        <name>Mg(2+)</name>
        <dbReference type="ChEBI" id="CHEBI:18420"/>
    </cofactor>
    <text evidence="13">Binds 2 Mg(2+) ion per subunit.</text>
</comment>
<evidence type="ECO:0000256" key="7">
    <source>
        <dbReference type="ARBA" id="ARBA00022801"/>
    </source>
</evidence>
<comment type="function">
    <text evidence="13">The RuvA-RuvB-RuvC complex processes Holliday junction (HJ) DNA during genetic recombination and DNA repair. Endonuclease that resolves HJ intermediates. Cleaves cruciform DNA by making single-stranded nicks across the HJ at symmetrical positions within the homologous arms, yielding a 5'-phosphate and a 3'-hydroxyl group; requires a central core of homology in the junction. The consensus cleavage sequence is 5'-(A/T)TT(C/G)-3'. Cleavage occurs on the 3'-side of the TT dinucleotide at the point of strand exchange. HJ branch migration catalyzed by RuvA-RuvB allows RuvC to scan DNA until it finds its consensus sequence, where it cleaves and resolves the cruciform DNA.</text>
</comment>